<evidence type="ECO:0000313" key="11">
    <source>
        <dbReference type="Proteomes" id="UP000184128"/>
    </source>
</evidence>
<keyword evidence="9" id="KW-0963">Cytoplasm</keyword>
<dbReference type="PANTHER" id="PTHR46986">
    <property type="entry name" value="ENDORIBONUCLEASE YBEY, CHLOROPLASTIC"/>
    <property type="match status" value="1"/>
</dbReference>
<feature type="binding site" evidence="9">
    <location>
        <position position="131"/>
    </location>
    <ligand>
        <name>Zn(2+)</name>
        <dbReference type="ChEBI" id="CHEBI:29105"/>
        <note>catalytic</note>
    </ligand>
</feature>
<keyword evidence="8 9" id="KW-0862">Zinc</keyword>
<dbReference type="OrthoDB" id="9807740at2"/>
<keyword evidence="6 9" id="KW-0255">Endonuclease</keyword>
<dbReference type="GO" id="GO:0005737">
    <property type="term" value="C:cytoplasm"/>
    <property type="evidence" value="ECO:0007669"/>
    <property type="project" value="UniProtKB-SubCell"/>
</dbReference>
<proteinExistence type="inferred from homology"/>
<evidence type="ECO:0000256" key="2">
    <source>
        <dbReference type="ARBA" id="ARBA00022517"/>
    </source>
</evidence>
<dbReference type="NCBIfam" id="TIGR00043">
    <property type="entry name" value="rRNA maturation RNase YbeY"/>
    <property type="match status" value="1"/>
</dbReference>
<evidence type="ECO:0000256" key="5">
    <source>
        <dbReference type="ARBA" id="ARBA00022723"/>
    </source>
</evidence>
<comment type="function">
    <text evidence="9">Single strand-specific metallo-endoribonuclease involved in late-stage 70S ribosome quality control and in maturation of the 3' terminus of the 16S rRNA.</text>
</comment>
<dbReference type="GO" id="GO:0004521">
    <property type="term" value="F:RNA endonuclease activity"/>
    <property type="evidence" value="ECO:0007669"/>
    <property type="project" value="UniProtKB-UniRule"/>
</dbReference>
<dbReference type="InterPro" id="IPR002036">
    <property type="entry name" value="YbeY"/>
</dbReference>
<name>A0A1M4Y484_9LACT</name>
<keyword evidence="4 9" id="KW-0540">Nuclease</keyword>
<evidence type="ECO:0000256" key="4">
    <source>
        <dbReference type="ARBA" id="ARBA00022722"/>
    </source>
</evidence>
<sequence length="161" mass="18945">MDIALYDETERVKQQQLDLVKKLILATAKELGLDQNFEVSITIVDNDRIQEINREYRSIDRPTDVISFAIEDNDEEFEWIFDEEINENTNDLPRLLGDIFISIDKIEEQASDYGHSFEREFGFLTVHGFLHLNGFDHQTAEEEKEMFSLQEKILEENGLER</sequence>
<dbReference type="Pfam" id="PF02130">
    <property type="entry name" value="YbeY"/>
    <property type="match status" value="1"/>
</dbReference>
<feature type="binding site" evidence="9">
    <location>
        <position position="137"/>
    </location>
    <ligand>
        <name>Zn(2+)</name>
        <dbReference type="ChEBI" id="CHEBI:29105"/>
        <note>catalytic</note>
    </ligand>
</feature>
<keyword evidence="11" id="KW-1185">Reference proteome</keyword>
<accession>A0A1M4Y484</accession>
<evidence type="ECO:0000256" key="6">
    <source>
        <dbReference type="ARBA" id="ARBA00022759"/>
    </source>
</evidence>
<dbReference type="GO" id="GO:0008270">
    <property type="term" value="F:zinc ion binding"/>
    <property type="evidence" value="ECO:0007669"/>
    <property type="project" value="UniProtKB-UniRule"/>
</dbReference>
<dbReference type="InterPro" id="IPR023091">
    <property type="entry name" value="MetalPrtase_cat_dom_sf_prd"/>
</dbReference>
<comment type="subcellular location">
    <subcellularLocation>
        <location evidence="9">Cytoplasm</location>
    </subcellularLocation>
</comment>
<keyword evidence="3 9" id="KW-0698">rRNA processing</keyword>
<dbReference type="Proteomes" id="UP000184128">
    <property type="component" value="Unassembled WGS sequence"/>
</dbReference>
<dbReference type="PANTHER" id="PTHR46986:SF1">
    <property type="entry name" value="ENDORIBONUCLEASE YBEY, CHLOROPLASTIC"/>
    <property type="match status" value="1"/>
</dbReference>
<dbReference type="RefSeq" id="WP_073298334.1">
    <property type="nucleotide sequence ID" value="NZ_FQUF01000025.1"/>
</dbReference>
<dbReference type="SUPFAM" id="SSF55486">
    <property type="entry name" value="Metalloproteases ('zincins'), catalytic domain"/>
    <property type="match status" value="1"/>
</dbReference>
<dbReference type="InterPro" id="IPR020549">
    <property type="entry name" value="YbeY_CS"/>
</dbReference>
<evidence type="ECO:0000256" key="1">
    <source>
        <dbReference type="ARBA" id="ARBA00010875"/>
    </source>
</evidence>
<dbReference type="Gene3D" id="3.40.390.30">
    <property type="entry name" value="Metalloproteases ('zincins'), catalytic domain"/>
    <property type="match status" value="1"/>
</dbReference>
<evidence type="ECO:0000256" key="3">
    <source>
        <dbReference type="ARBA" id="ARBA00022552"/>
    </source>
</evidence>
<organism evidence="10 11">
    <name type="scientific">Atopostipes suicloacalis DSM 15692</name>
    <dbReference type="NCBI Taxonomy" id="1121025"/>
    <lineage>
        <taxon>Bacteria</taxon>
        <taxon>Bacillati</taxon>
        <taxon>Bacillota</taxon>
        <taxon>Bacilli</taxon>
        <taxon>Lactobacillales</taxon>
        <taxon>Carnobacteriaceae</taxon>
        <taxon>Atopostipes</taxon>
    </lineage>
</organism>
<dbReference type="EC" id="3.1.-.-" evidence="9"/>
<comment type="similarity">
    <text evidence="1 9">Belongs to the endoribonuclease YbeY family.</text>
</comment>
<protein>
    <recommendedName>
        <fullName evidence="9">Endoribonuclease YbeY</fullName>
        <ecNumber evidence="9">3.1.-.-</ecNumber>
    </recommendedName>
</protein>
<comment type="cofactor">
    <cofactor evidence="9">
        <name>Zn(2+)</name>
        <dbReference type="ChEBI" id="CHEBI:29105"/>
    </cofactor>
    <text evidence="9">Binds 1 zinc ion.</text>
</comment>
<dbReference type="HAMAP" id="MF_00009">
    <property type="entry name" value="Endoribonucl_YbeY"/>
    <property type="match status" value="1"/>
</dbReference>
<reference evidence="10 11" key="1">
    <citation type="submission" date="2016-11" db="EMBL/GenBank/DDBJ databases">
        <authorList>
            <person name="Jaros S."/>
            <person name="Januszkiewicz K."/>
            <person name="Wedrychowicz H."/>
        </authorList>
    </citation>
    <scope>NUCLEOTIDE SEQUENCE [LARGE SCALE GENOMIC DNA]</scope>
    <source>
        <strain evidence="10 11">DSM 15692</strain>
    </source>
</reference>
<feature type="binding site" evidence="9">
    <location>
        <position position="127"/>
    </location>
    <ligand>
        <name>Zn(2+)</name>
        <dbReference type="ChEBI" id="CHEBI:29105"/>
        <note>catalytic</note>
    </ligand>
</feature>
<dbReference type="STRING" id="1121025.SAMN02745249_01602"/>
<evidence type="ECO:0000256" key="9">
    <source>
        <dbReference type="HAMAP-Rule" id="MF_00009"/>
    </source>
</evidence>
<dbReference type="PROSITE" id="PS01306">
    <property type="entry name" value="UPF0054"/>
    <property type="match status" value="1"/>
</dbReference>
<keyword evidence="7 9" id="KW-0378">Hydrolase</keyword>
<evidence type="ECO:0000313" key="10">
    <source>
        <dbReference type="EMBL" id="SHF00292.1"/>
    </source>
</evidence>
<keyword evidence="2 9" id="KW-0690">Ribosome biogenesis</keyword>
<dbReference type="AlphaFoldDB" id="A0A1M4Y484"/>
<dbReference type="EMBL" id="FQUF01000025">
    <property type="protein sequence ID" value="SHF00292.1"/>
    <property type="molecule type" value="Genomic_DNA"/>
</dbReference>
<keyword evidence="5 9" id="KW-0479">Metal-binding</keyword>
<gene>
    <name evidence="9" type="primary">ybeY</name>
    <name evidence="10" type="ORF">SAMN02745249_01602</name>
</gene>
<evidence type="ECO:0000256" key="8">
    <source>
        <dbReference type="ARBA" id="ARBA00022833"/>
    </source>
</evidence>
<evidence type="ECO:0000256" key="7">
    <source>
        <dbReference type="ARBA" id="ARBA00022801"/>
    </source>
</evidence>
<dbReference type="GO" id="GO:0006364">
    <property type="term" value="P:rRNA processing"/>
    <property type="evidence" value="ECO:0007669"/>
    <property type="project" value="UniProtKB-UniRule"/>
</dbReference>
<dbReference type="GO" id="GO:0004222">
    <property type="term" value="F:metalloendopeptidase activity"/>
    <property type="evidence" value="ECO:0007669"/>
    <property type="project" value="InterPro"/>
</dbReference>